<evidence type="ECO:0000313" key="1">
    <source>
        <dbReference type="EMBL" id="GMN52144.1"/>
    </source>
</evidence>
<evidence type="ECO:0000313" key="2">
    <source>
        <dbReference type="Proteomes" id="UP001187192"/>
    </source>
</evidence>
<reference evidence="1" key="1">
    <citation type="submission" date="2023-07" db="EMBL/GenBank/DDBJ databases">
        <title>draft genome sequence of fig (Ficus carica).</title>
        <authorList>
            <person name="Takahashi T."/>
            <person name="Nishimura K."/>
        </authorList>
    </citation>
    <scope>NUCLEOTIDE SEQUENCE</scope>
</reference>
<organism evidence="1 2">
    <name type="scientific">Ficus carica</name>
    <name type="common">Common fig</name>
    <dbReference type="NCBI Taxonomy" id="3494"/>
    <lineage>
        <taxon>Eukaryota</taxon>
        <taxon>Viridiplantae</taxon>
        <taxon>Streptophyta</taxon>
        <taxon>Embryophyta</taxon>
        <taxon>Tracheophyta</taxon>
        <taxon>Spermatophyta</taxon>
        <taxon>Magnoliopsida</taxon>
        <taxon>eudicotyledons</taxon>
        <taxon>Gunneridae</taxon>
        <taxon>Pentapetalae</taxon>
        <taxon>rosids</taxon>
        <taxon>fabids</taxon>
        <taxon>Rosales</taxon>
        <taxon>Moraceae</taxon>
        <taxon>Ficeae</taxon>
        <taxon>Ficus</taxon>
    </lineage>
</organism>
<dbReference type="Proteomes" id="UP001187192">
    <property type="component" value="Unassembled WGS sequence"/>
</dbReference>
<keyword evidence="2" id="KW-1185">Reference proteome</keyword>
<dbReference type="EMBL" id="BTGU01000040">
    <property type="protein sequence ID" value="GMN52144.1"/>
    <property type="molecule type" value="Genomic_DNA"/>
</dbReference>
<accession>A0AA88AGF5</accession>
<proteinExistence type="predicted"/>
<dbReference type="AlphaFoldDB" id="A0AA88AGF5"/>
<gene>
    <name evidence="1" type="ORF">TIFTF001_021295</name>
</gene>
<protein>
    <submittedName>
        <fullName evidence="1">Uncharacterized protein</fullName>
    </submittedName>
</protein>
<name>A0AA88AGF5_FICCA</name>
<comment type="caution">
    <text evidence="1">The sequence shown here is derived from an EMBL/GenBank/DDBJ whole genome shotgun (WGS) entry which is preliminary data.</text>
</comment>
<sequence>MVGDLVLMPRQTTDQLRLPGIVAIEKSKELLGNAHSNGNHRDLRQILRHENARLANRRRDDEVSRFF</sequence>